<protein>
    <recommendedName>
        <fullName evidence="2">F-box domain-containing protein</fullName>
    </recommendedName>
</protein>
<comment type="caution">
    <text evidence="3">The sequence shown here is derived from an EMBL/GenBank/DDBJ whole genome shotgun (WGS) entry which is preliminary data.</text>
</comment>
<evidence type="ECO:0000259" key="2">
    <source>
        <dbReference type="SMART" id="SM00256"/>
    </source>
</evidence>
<dbReference type="Proteomes" id="UP000324897">
    <property type="component" value="Chromosome 1"/>
</dbReference>
<dbReference type="InterPro" id="IPR036047">
    <property type="entry name" value="F-box-like_dom_sf"/>
</dbReference>
<evidence type="ECO:0000313" key="4">
    <source>
        <dbReference type="Proteomes" id="UP000324897"/>
    </source>
</evidence>
<feature type="non-terminal residue" evidence="3">
    <location>
        <position position="1"/>
    </location>
</feature>
<evidence type="ECO:0000256" key="1">
    <source>
        <dbReference type="SAM" id="MobiDB-lite"/>
    </source>
</evidence>
<dbReference type="CDD" id="cd09917">
    <property type="entry name" value="F-box_SF"/>
    <property type="match status" value="1"/>
</dbReference>
<evidence type="ECO:0000313" key="3">
    <source>
        <dbReference type="EMBL" id="TVU32638.1"/>
    </source>
</evidence>
<dbReference type="OrthoDB" id="642536at2759"/>
<sequence>MKPSNGMDAASNTNNDDDADCISSSGKVSEGPVDLPLDITEKILCCISPLESARFATVCKSWAAAVSERLATPLVPHLFVTEAVPLRPDDSDGDFHLRGYVLSVPLDRSARLTSPAIIPAPKNLRHRYNPRSPLALVPSNTPAAAAAAGPTDLLPGDEHTIPHRFAGRVICCTERGGGDAVQDLEQKGVARSGITTTSAFGFDSPSCRGSTKETERDRVAQDRTICDFSFRSAGAERSSSAPRPALSTSRKVIFINPVTDAYKTVNGVGVPRFTRLAAGSGDTVLSSDDEFTHHERFTMRLYCRAQGSEEWSRRVVSNGFRYHCTGISSLVNCRGVVYVLYWDGHTAKIDTNAGPPLLIEEHFSRPWTMTWRSENDHDPLRFKDYLVESDGEVLLVRQRLAWKATTCSSYCHCPCEATGFFEVYKLDEIGRRWAKVETLDGDRALFVSTRSSFSVRASQTAGCWSNCIYFVSEGQYCGTCHENSMSTWGVYSMVQGKVLFEHTIEAREGRTVARWFRPSLGFT</sequence>
<feature type="region of interest" description="Disordered" evidence="1">
    <location>
        <begin position="1"/>
        <end position="30"/>
    </location>
</feature>
<accession>A0A5J9VAH9</accession>
<proteinExistence type="predicted"/>
<organism evidence="3 4">
    <name type="scientific">Eragrostis curvula</name>
    <name type="common">weeping love grass</name>
    <dbReference type="NCBI Taxonomy" id="38414"/>
    <lineage>
        <taxon>Eukaryota</taxon>
        <taxon>Viridiplantae</taxon>
        <taxon>Streptophyta</taxon>
        <taxon>Embryophyta</taxon>
        <taxon>Tracheophyta</taxon>
        <taxon>Spermatophyta</taxon>
        <taxon>Magnoliopsida</taxon>
        <taxon>Liliopsida</taxon>
        <taxon>Poales</taxon>
        <taxon>Poaceae</taxon>
        <taxon>PACMAD clade</taxon>
        <taxon>Chloridoideae</taxon>
        <taxon>Eragrostideae</taxon>
        <taxon>Eragrostidinae</taxon>
        <taxon>Eragrostis</taxon>
    </lineage>
</organism>
<name>A0A5J9VAH9_9POAL</name>
<dbReference type="Gramene" id="TVU32638">
    <property type="protein sequence ID" value="TVU32638"/>
    <property type="gene ID" value="EJB05_24379"/>
</dbReference>
<gene>
    <name evidence="3" type="ORF">EJB05_24379</name>
</gene>
<dbReference type="Pfam" id="PF03478">
    <property type="entry name" value="Beta-prop_KIB1-4"/>
    <property type="match status" value="1"/>
</dbReference>
<dbReference type="AlphaFoldDB" id="A0A5J9VAH9"/>
<dbReference type="InterPro" id="IPR005174">
    <property type="entry name" value="KIB1-4_b-propeller"/>
</dbReference>
<dbReference type="EMBL" id="RWGY01000011">
    <property type="protein sequence ID" value="TVU32638.1"/>
    <property type="molecule type" value="Genomic_DNA"/>
</dbReference>
<dbReference type="Pfam" id="PF00646">
    <property type="entry name" value="F-box"/>
    <property type="match status" value="1"/>
</dbReference>
<dbReference type="PANTHER" id="PTHR33110">
    <property type="entry name" value="F-BOX/KELCH-REPEAT PROTEIN-RELATED"/>
    <property type="match status" value="1"/>
</dbReference>
<reference evidence="3 4" key="1">
    <citation type="journal article" date="2019" name="Sci. Rep.">
        <title>A high-quality genome of Eragrostis curvula grass provides insights into Poaceae evolution and supports new strategies to enhance forage quality.</title>
        <authorList>
            <person name="Carballo J."/>
            <person name="Santos B.A.C.M."/>
            <person name="Zappacosta D."/>
            <person name="Garbus I."/>
            <person name="Selva J.P."/>
            <person name="Gallo C.A."/>
            <person name="Diaz A."/>
            <person name="Albertini E."/>
            <person name="Caccamo M."/>
            <person name="Echenique V."/>
        </authorList>
    </citation>
    <scope>NUCLEOTIDE SEQUENCE [LARGE SCALE GENOMIC DNA]</scope>
    <source>
        <strain evidence="4">cv. Victoria</strain>
        <tissue evidence="3">Leaf</tissue>
    </source>
</reference>
<dbReference type="SMART" id="SM00256">
    <property type="entry name" value="FBOX"/>
    <property type="match status" value="1"/>
</dbReference>
<dbReference type="SUPFAM" id="SSF81383">
    <property type="entry name" value="F-box domain"/>
    <property type="match status" value="1"/>
</dbReference>
<keyword evidence="4" id="KW-1185">Reference proteome</keyword>
<feature type="domain" description="F-box" evidence="2">
    <location>
        <begin position="35"/>
        <end position="77"/>
    </location>
</feature>
<dbReference type="InterPro" id="IPR001810">
    <property type="entry name" value="F-box_dom"/>
</dbReference>